<name>A0A1V6S3I7_9EURO</name>
<dbReference type="Proteomes" id="UP000191518">
    <property type="component" value="Unassembled WGS sequence"/>
</dbReference>
<evidence type="ECO:0000313" key="1">
    <source>
        <dbReference type="EMBL" id="OQE08602.1"/>
    </source>
</evidence>
<organism evidence="1 2">
    <name type="scientific">Penicillium vulpinum</name>
    <dbReference type="NCBI Taxonomy" id="29845"/>
    <lineage>
        <taxon>Eukaryota</taxon>
        <taxon>Fungi</taxon>
        <taxon>Dikarya</taxon>
        <taxon>Ascomycota</taxon>
        <taxon>Pezizomycotina</taxon>
        <taxon>Eurotiomycetes</taxon>
        <taxon>Eurotiomycetidae</taxon>
        <taxon>Eurotiales</taxon>
        <taxon>Aspergillaceae</taxon>
        <taxon>Penicillium</taxon>
    </lineage>
</organism>
<reference evidence="2" key="1">
    <citation type="journal article" date="2017" name="Nat. Microbiol.">
        <title>Global analysis of biosynthetic gene clusters reveals vast potential of secondary metabolite production in Penicillium species.</title>
        <authorList>
            <person name="Nielsen J.C."/>
            <person name="Grijseels S."/>
            <person name="Prigent S."/>
            <person name="Ji B."/>
            <person name="Dainat J."/>
            <person name="Nielsen K.F."/>
            <person name="Frisvad J.C."/>
            <person name="Workman M."/>
            <person name="Nielsen J."/>
        </authorList>
    </citation>
    <scope>NUCLEOTIDE SEQUENCE [LARGE SCALE GENOMIC DNA]</scope>
    <source>
        <strain evidence="2">IBT 29486</strain>
    </source>
</reference>
<comment type="caution">
    <text evidence="1">The sequence shown here is derived from an EMBL/GenBank/DDBJ whole genome shotgun (WGS) entry which is preliminary data.</text>
</comment>
<dbReference type="AlphaFoldDB" id="A0A1V6S3I7"/>
<gene>
    <name evidence="1" type="ORF">PENVUL_c009G01397</name>
</gene>
<sequence length="171" mass="19456">MGEWQNALHYGMKFRREDPYVDSEAQNREAKQAYDEWCNLFHNYLSAGADIHHLVDGTTPFLAYLHGFGFFSEYPSKALWVAAVPWLKALQANGIDLKQFGKRELGIWGKEDVHRATIDESHGGLYIELTGLLDGLSIEDWLVLFVALDIEFVRISVEEAVQDMPGAWPDP</sequence>
<proteinExistence type="predicted"/>
<evidence type="ECO:0000313" key="2">
    <source>
        <dbReference type="Proteomes" id="UP000191518"/>
    </source>
</evidence>
<keyword evidence="2" id="KW-1185">Reference proteome</keyword>
<accession>A0A1V6S3I7</accession>
<protein>
    <submittedName>
        <fullName evidence="1">Uncharacterized protein</fullName>
    </submittedName>
</protein>
<dbReference type="OrthoDB" id="3200163at2759"/>
<dbReference type="EMBL" id="MDYP01000009">
    <property type="protein sequence ID" value="OQE08602.1"/>
    <property type="molecule type" value="Genomic_DNA"/>
</dbReference>